<sequence>MEHEEAAKHLADAAEGADGVNSGGQNVVFSPLSIYAALALLSAGARGTTLDEVRAVLGASSRDEIAEFVSAVVERALADHSESSAPLCQVRVRALAREDNGAEAGLQDSRRSILQGRDARR</sequence>
<comment type="similarity">
    <text evidence="1">Belongs to the serpin family.</text>
</comment>
<dbReference type="Pfam" id="PF00079">
    <property type="entry name" value="Serpin"/>
    <property type="match status" value="1"/>
</dbReference>
<accession>A0A811R4H9</accession>
<organism evidence="4 5">
    <name type="scientific">Miscanthus lutarioriparius</name>
    <dbReference type="NCBI Taxonomy" id="422564"/>
    <lineage>
        <taxon>Eukaryota</taxon>
        <taxon>Viridiplantae</taxon>
        <taxon>Streptophyta</taxon>
        <taxon>Embryophyta</taxon>
        <taxon>Tracheophyta</taxon>
        <taxon>Spermatophyta</taxon>
        <taxon>Magnoliopsida</taxon>
        <taxon>Liliopsida</taxon>
        <taxon>Poales</taxon>
        <taxon>Poaceae</taxon>
        <taxon>PACMAD clade</taxon>
        <taxon>Panicoideae</taxon>
        <taxon>Andropogonodae</taxon>
        <taxon>Andropogoneae</taxon>
        <taxon>Saccharinae</taxon>
        <taxon>Miscanthus</taxon>
    </lineage>
</organism>
<protein>
    <recommendedName>
        <fullName evidence="3">Serpin domain-containing protein</fullName>
    </recommendedName>
</protein>
<name>A0A811R4H9_9POAL</name>
<evidence type="ECO:0000313" key="4">
    <source>
        <dbReference type="EMBL" id="CAD6264959.1"/>
    </source>
</evidence>
<dbReference type="InterPro" id="IPR023796">
    <property type="entry name" value="Serpin_dom"/>
</dbReference>
<reference evidence="4" key="1">
    <citation type="submission" date="2020-10" db="EMBL/GenBank/DDBJ databases">
        <authorList>
            <person name="Han B."/>
            <person name="Lu T."/>
            <person name="Zhao Q."/>
            <person name="Huang X."/>
            <person name="Zhao Y."/>
        </authorList>
    </citation>
    <scope>NUCLEOTIDE SEQUENCE</scope>
</reference>
<dbReference type="AlphaFoldDB" id="A0A811R4H9"/>
<feature type="region of interest" description="Disordered" evidence="2">
    <location>
        <begin position="101"/>
        <end position="121"/>
    </location>
</feature>
<evidence type="ECO:0000256" key="1">
    <source>
        <dbReference type="ARBA" id="ARBA00009500"/>
    </source>
</evidence>
<comment type="caution">
    <text evidence="4">The sequence shown here is derived from an EMBL/GenBank/DDBJ whole genome shotgun (WGS) entry which is preliminary data.</text>
</comment>
<dbReference type="EMBL" id="CAJGYO010000013">
    <property type="protein sequence ID" value="CAD6264959.1"/>
    <property type="molecule type" value="Genomic_DNA"/>
</dbReference>
<dbReference type="Proteomes" id="UP000604825">
    <property type="component" value="Unassembled WGS sequence"/>
</dbReference>
<gene>
    <name evidence="4" type="ORF">NCGR_LOCUS48264</name>
</gene>
<dbReference type="InterPro" id="IPR036186">
    <property type="entry name" value="Serpin_sf"/>
</dbReference>
<dbReference type="OrthoDB" id="1063785at2759"/>
<evidence type="ECO:0000313" key="5">
    <source>
        <dbReference type="Proteomes" id="UP000604825"/>
    </source>
</evidence>
<dbReference type="SUPFAM" id="SSF56574">
    <property type="entry name" value="Serpins"/>
    <property type="match status" value="1"/>
</dbReference>
<dbReference type="InterPro" id="IPR042178">
    <property type="entry name" value="Serpin_sf_1"/>
</dbReference>
<dbReference type="Gene3D" id="3.30.497.10">
    <property type="entry name" value="Antithrombin, subunit I, domain 2"/>
    <property type="match status" value="1"/>
</dbReference>
<evidence type="ECO:0000259" key="3">
    <source>
        <dbReference type="Pfam" id="PF00079"/>
    </source>
</evidence>
<keyword evidence="5" id="KW-1185">Reference proteome</keyword>
<feature type="domain" description="Serpin" evidence="3">
    <location>
        <begin position="23"/>
        <end position="80"/>
    </location>
</feature>
<evidence type="ECO:0000256" key="2">
    <source>
        <dbReference type="SAM" id="MobiDB-lite"/>
    </source>
</evidence>
<proteinExistence type="inferred from homology"/>